<keyword evidence="9 10" id="KW-0961">Cell wall biogenesis/degradation</keyword>
<dbReference type="NCBIfam" id="TIGR01143">
    <property type="entry name" value="murF"/>
    <property type="match status" value="1"/>
</dbReference>
<dbReference type="InterPro" id="IPR004101">
    <property type="entry name" value="Mur_ligase_C"/>
</dbReference>
<keyword evidence="4 10" id="KW-0547">Nucleotide-binding</keyword>
<evidence type="ECO:0000256" key="6">
    <source>
        <dbReference type="ARBA" id="ARBA00022960"/>
    </source>
</evidence>
<dbReference type="Gene3D" id="3.40.1390.10">
    <property type="entry name" value="MurE/MurF, N-terminal domain"/>
    <property type="match status" value="1"/>
</dbReference>
<sequence>MEITFKELLAAIDGEVILDSSKKEFNKFCIDTRNIEEGNIFVALKGEKFNPNKHALEAIDKGANIVIIDEILFDKADLKNEGTIIKVDSCHKALLDLANYYRKKLNLKVIGVTGSTGKTSTKDLVAAFLSHKFKVFKTKGNFNSEIGLPLMIFELTRDYDVAVLEMGMSDLGEIHNLAKTALPDMAVITNIGLSHLENLKTQENILKAKMEITDFFTENNVLVVNGEDKLLNNLNNNCFKIEKTGYNHEYDVYATNIILRENSTEFTAHHKGEEFTFKLPVAGKHNVLNSMLAIDIAFNLGLSFEEMSEGLKNLEATSMRLQVIKKENITIINDCYNASPDSMKSSLDVLATYNGGRKVAILGDMYELGSKSKEAHAEVGGYATDKVELLIAIGENVKEFRSGYKGKNIVTFGTKDECLEKLEEYINKNDIILVKASRGMKFEEVVNKLESISIS</sequence>
<comment type="pathway">
    <text evidence="10 11">Cell wall biogenesis; peptidoglycan biosynthesis.</text>
</comment>
<keyword evidence="2 10" id="KW-0436">Ligase</keyword>
<keyword evidence="6 10" id="KW-0133">Cell shape</keyword>
<evidence type="ECO:0000313" key="14">
    <source>
        <dbReference type="EMBL" id="MBC5627486.1"/>
    </source>
</evidence>
<protein>
    <recommendedName>
        <fullName evidence="10 11">UDP-N-acetylmuramoyl-tripeptide--D-alanyl-D-alanine ligase</fullName>
        <ecNumber evidence="10 11">6.3.2.10</ecNumber>
    </recommendedName>
    <alternativeName>
        <fullName evidence="10">D-alanyl-D-alanine-adding enzyme</fullName>
    </alternativeName>
</protein>
<comment type="similarity">
    <text evidence="10">Belongs to the MurCDEF family. MurF subfamily.</text>
</comment>
<dbReference type="InterPro" id="IPR005863">
    <property type="entry name" value="UDP-N-AcMur_synth"/>
</dbReference>
<feature type="domain" description="Mur ligase C-terminal" evidence="12">
    <location>
        <begin position="319"/>
        <end position="438"/>
    </location>
</feature>
<keyword evidence="7 10" id="KW-0573">Peptidoglycan synthesis</keyword>
<dbReference type="RefSeq" id="WP_186859072.1">
    <property type="nucleotide sequence ID" value="NZ_JACOOO010000001.1"/>
</dbReference>
<gene>
    <name evidence="10" type="primary">murF</name>
    <name evidence="14" type="ORF">H8S20_01115</name>
</gene>
<dbReference type="SUPFAM" id="SSF53244">
    <property type="entry name" value="MurD-like peptide ligases, peptide-binding domain"/>
    <property type="match status" value="1"/>
</dbReference>
<dbReference type="InterPro" id="IPR036565">
    <property type="entry name" value="Mur-like_cat_sf"/>
</dbReference>
<evidence type="ECO:0000256" key="2">
    <source>
        <dbReference type="ARBA" id="ARBA00022598"/>
    </source>
</evidence>
<feature type="domain" description="Mur ligase central" evidence="13">
    <location>
        <begin position="112"/>
        <end position="295"/>
    </location>
</feature>
<evidence type="ECO:0000256" key="10">
    <source>
        <dbReference type="HAMAP-Rule" id="MF_02019"/>
    </source>
</evidence>
<proteinExistence type="inferred from homology"/>
<dbReference type="SUPFAM" id="SSF63418">
    <property type="entry name" value="MurE/MurF N-terminal domain"/>
    <property type="match status" value="1"/>
</dbReference>
<evidence type="ECO:0000256" key="1">
    <source>
        <dbReference type="ARBA" id="ARBA00022490"/>
    </source>
</evidence>
<dbReference type="Gene3D" id="3.90.190.20">
    <property type="entry name" value="Mur ligase, C-terminal domain"/>
    <property type="match status" value="1"/>
</dbReference>
<dbReference type="PANTHER" id="PTHR43024">
    <property type="entry name" value="UDP-N-ACETYLMURAMOYL-TRIPEPTIDE--D-ALANYL-D-ALANINE LIGASE"/>
    <property type="match status" value="1"/>
</dbReference>
<dbReference type="Gene3D" id="3.40.1190.10">
    <property type="entry name" value="Mur-like, catalytic domain"/>
    <property type="match status" value="1"/>
</dbReference>
<evidence type="ECO:0000313" key="15">
    <source>
        <dbReference type="Proteomes" id="UP000596929"/>
    </source>
</evidence>
<comment type="function">
    <text evidence="10 11">Involved in cell wall formation. Catalyzes the final step in the synthesis of UDP-N-acetylmuramoyl-pentapeptide, the precursor of murein.</text>
</comment>
<dbReference type="PANTHER" id="PTHR43024:SF1">
    <property type="entry name" value="UDP-N-ACETYLMURAMOYL-TRIPEPTIDE--D-ALANYL-D-ALANINE LIGASE"/>
    <property type="match status" value="1"/>
</dbReference>
<evidence type="ECO:0000259" key="13">
    <source>
        <dbReference type="Pfam" id="PF08245"/>
    </source>
</evidence>
<evidence type="ECO:0000256" key="5">
    <source>
        <dbReference type="ARBA" id="ARBA00022840"/>
    </source>
</evidence>
<keyword evidence="3 10" id="KW-0132">Cell division</keyword>
<comment type="caution">
    <text evidence="14">The sequence shown here is derived from an EMBL/GenBank/DDBJ whole genome shotgun (WGS) entry which is preliminary data.</text>
</comment>
<accession>A0ABR7D7X9</accession>
<keyword evidence="15" id="KW-1185">Reference proteome</keyword>
<dbReference type="InterPro" id="IPR036615">
    <property type="entry name" value="Mur_ligase_C_dom_sf"/>
</dbReference>
<evidence type="ECO:0000256" key="8">
    <source>
        <dbReference type="ARBA" id="ARBA00023306"/>
    </source>
</evidence>
<keyword evidence="1 10" id="KW-0963">Cytoplasm</keyword>
<dbReference type="HAMAP" id="MF_02019">
    <property type="entry name" value="MurF"/>
    <property type="match status" value="1"/>
</dbReference>
<keyword evidence="8 10" id="KW-0131">Cell cycle</keyword>
<dbReference type="EC" id="6.3.2.10" evidence="10 11"/>
<comment type="catalytic activity">
    <reaction evidence="10 11">
        <text>D-alanyl-D-alanine + UDP-N-acetyl-alpha-D-muramoyl-L-alanyl-gamma-D-glutamyl-meso-2,6-diaminopimelate + ATP = UDP-N-acetyl-alpha-D-muramoyl-L-alanyl-gamma-D-glutamyl-meso-2,6-diaminopimeloyl-D-alanyl-D-alanine + ADP + phosphate + H(+)</text>
        <dbReference type="Rhea" id="RHEA:28374"/>
        <dbReference type="ChEBI" id="CHEBI:15378"/>
        <dbReference type="ChEBI" id="CHEBI:30616"/>
        <dbReference type="ChEBI" id="CHEBI:43474"/>
        <dbReference type="ChEBI" id="CHEBI:57822"/>
        <dbReference type="ChEBI" id="CHEBI:61386"/>
        <dbReference type="ChEBI" id="CHEBI:83905"/>
        <dbReference type="ChEBI" id="CHEBI:456216"/>
        <dbReference type="EC" id="6.3.2.10"/>
    </reaction>
</comment>
<evidence type="ECO:0000259" key="12">
    <source>
        <dbReference type="Pfam" id="PF02875"/>
    </source>
</evidence>
<feature type="binding site" evidence="10">
    <location>
        <begin position="114"/>
        <end position="120"/>
    </location>
    <ligand>
        <name>ATP</name>
        <dbReference type="ChEBI" id="CHEBI:30616"/>
    </ligand>
</feature>
<dbReference type="InterPro" id="IPR013221">
    <property type="entry name" value="Mur_ligase_cen"/>
</dbReference>
<dbReference type="SUPFAM" id="SSF53623">
    <property type="entry name" value="MurD-like peptide ligases, catalytic domain"/>
    <property type="match status" value="1"/>
</dbReference>
<keyword evidence="5 10" id="KW-0067">ATP-binding</keyword>
<dbReference type="InterPro" id="IPR035911">
    <property type="entry name" value="MurE/MurF_N"/>
</dbReference>
<reference evidence="14 15" key="1">
    <citation type="submission" date="2020-08" db="EMBL/GenBank/DDBJ databases">
        <title>Genome public.</title>
        <authorList>
            <person name="Liu C."/>
            <person name="Sun Q."/>
        </authorList>
    </citation>
    <scope>NUCLEOTIDE SEQUENCE [LARGE SCALE GENOMIC DNA]</scope>
    <source>
        <strain evidence="14 15">NSJ-6</strain>
    </source>
</reference>
<name>A0ABR7D7X9_9CLOT</name>
<evidence type="ECO:0000256" key="4">
    <source>
        <dbReference type="ARBA" id="ARBA00022741"/>
    </source>
</evidence>
<dbReference type="Pfam" id="PF02875">
    <property type="entry name" value="Mur_ligase_C"/>
    <property type="match status" value="1"/>
</dbReference>
<evidence type="ECO:0000256" key="3">
    <source>
        <dbReference type="ARBA" id="ARBA00022618"/>
    </source>
</evidence>
<organism evidence="14 15">
    <name type="scientific">Clostridium hominis</name>
    <dbReference type="NCBI Taxonomy" id="2763036"/>
    <lineage>
        <taxon>Bacteria</taxon>
        <taxon>Bacillati</taxon>
        <taxon>Bacillota</taxon>
        <taxon>Clostridia</taxon>
        <taxon>Eubacteriales</taxon>
        <taxon>Clostridiaceae</taxon>
        <taxon>Clostridium</taxon>
    </lineage>
</organism>
<evidence type="ECO:0000256" key="11">
    <source>
        <dbReference type="RuleBase" id="RU004136"/>
    </source>
</evidence>
<dbReference type="Pfam" id="PF08245">
    <property type="entry name" value="Mur_ligase_M"/>
    <property type="match status" value="1"/>
</dbReference>
<dbReference type="Proteomes" id="UP000596929">
    <property type="component" value="Unassembled WGS sequence"/>
</dbReference>
<evidence type="ECO:0000256" key="9">
    <source>
        <dbReference type="ARBA" id="ARBA00023316"/>
    </source>
</evidence>
<dbReference type="EMBL" id="JACOOO010000001">
    <property type="protein sequence ID" value="MBC5627486.1"/>
    <property type="molecule type" value="Genomic_DNA"/>
</dbReference>
<dbReference type="InterPro" id="IPR051046">
    <property type="entry name" value="MurCDEF_CellWall_CoF430Synth"/>
</dbReference>
<dbReference type="GO" id="GO:0016874">
    <property type="term" value="F:ligase activity"/>
    <property type="evidence" value="ECO:0007669"/>
    <property type="project" value="UniProtKB-KW"/>
</dbReference>
<comment type="subcellular location">
    <subcellularLocation>
        <location evidence="10 11">Cytoplasm</location>
    </subcellularLocation>
</comment>
<evidence type="ECO:0000256" key="7">
    <source>
        <dbReference type="ARBA" id="ARBA00022984"/>
    </source>
</evidence>